<dbReference type="EMBL" id="FXTJ01000010">
    <property type="protein sequence ID" value="SMO96643.1"/>
    <property type="molecule type" value="Genomic_DNA"/>
</dbReference>
<dbReference type="PROSITE" id="PS51352">
    <property type="entry name" value="THIOREDOXIN_2"/>
    <property type="match status" value="1"/>
</dbReference>
<keyword evidence="3" id="KW-1185">Reference proteome</keyword>
<dbReference type="InterPro" id="IPR013766">
    <property type="entry name" value="Thioredoxin_domain"/>
</dbReference>
<dbReference type="GO" id="GO:0016853">
    <property type="term" value="F:isomerase activity"/>
    <property type="evidence" value="ECO:0007669"/>
    <property type="project" value="UniProtKB-KW"/>
</dbReference>
<feature type="domain" description="Thioredoxin" evidence="1">
    <location>
        <begin position="2"/>
        <end position="153"/>
    </location>
</feature>
<evidence type="ECO:0000313" key="3">
    <source>
        <dbReference type="Proteomes" id="UP000317484"/>
    </source>
</evidence>
<dbReference type="RefSeq" id="WP_142460300.1">
    <property type="nucleotide sequence ID" value="NZ_FXTJ01000010.1"/>
</dbReference>
<dbReference type="AlphaFoldDB" id="A0A521FKB3"/>
<dbReference type="InterPro" id="IPR000866">
    <property type="entry name" value="AhpC/TSA"/>
</dbReference>
<dbReference type="GO" id="GO:0016209">
    <property type="term" value="F:antioxidant activity"/>
    <property type="evidence" value="ECO:0007669"/>
    <property type="project" value="InterPro"/>
</dbReference>
<dbReference type="InterPro" id="IPR050553">
    <property type="entry name" value="Thioredoxin_ResA/DsbE_sf"/>
</dbReference>
<dbReference type="PANTHER" id="PTHR42852:SF13">
    <property type="entry name" value="PROTEIN DIPZ"/>
    <property type="match status" value="1"/>
</dbReference>
<keyword evidence="2" id="KW-0413">Isomerase</keyword>
<sequence length="327" mass="35687">MTRTTTGLPVEGTLPSLDGATGWLGSPPLTPEDLRGHVVLVDFWTYTCINWLRTAPWVRAWAQRYREQGLVVLGVHTPEFRVEADLANVRRAVADLRLEYPVAVDSDYAVWRAFGNSYWPALYAVDAQGRIRYHHFGEGAYEESERVVRTLLEEAGAGAAGGDPVEVVAEGVEAPADWEHLRSPETYVGALRAERFASPGGLVPGAPHEYAFPARLRALSWALSGRWTVEDESAVLAGEPGRIAYRFSARDLHLAMGPVAGPVRFRVLLDGRAPGAAAGTDVDEDGYGTLDRSRLYQLVRQPGPVGEREFEIGFPDGGVAAQVFTFG</sequence>
<dbReference type="Gene3D" id="2.60.120.260">
    <property type="entry name" value="Galactose-binding domain-like"/>
    <property type="match status" value="1"/>
</dbReference>
<dbReference type="InterPro" id="IPR041017">
    <property type="entry name" value="Thioredoxin_10"/>
</dbReference>
<evidence type="ECO:0000259" key="1">
    <source>
        <dbReference type="PROSITE" id="PS51352"/>
    </source>
</evidence>
<dbReference type="PANTHER" id="PTHR42852">
    <property type="entry name" value="THIOL:DISULFIDE INTERCHANGE PROTEIN DSBE"/>
    <property type="match status" value="1"/>
</dbReference>
<proteinExistence type="predicted"/>
<name>A0A521FKB3_9ACTN</name>
<organism evidence="2 3">
    <name type="scientific">Geodermatophilus aquaeductus</name>
    <dbReference type="NCBI Taxonomy" id="1564161"/>
    <lineage>
        <taxon>Bacteria</taxon>
        <taxon>Bacillati</taxon>
        <taxon>Actinomycetota</taxon>
        <taxon>Actinomycetes</taxon>
        <taxon>Geodermatophilales</taxon>
        <taxon>Geodermatophilaceae</taxon>
        <taxon>Geodermatophilus</taxon>
    </lineage>
</organism>
<dbReference type="GO" id="GO:0016491">
    <property type="term" value="F:oxidoreductase activity"/>
    <property type="evidence" value="ECO:0007669"/>
    <property type="project" value="InterPro"/>
</dbReference>
<dbReference type="SUPFAM" id="SSF52833">
    <property type="entry name" value="Thioredoxin-like"/>
    <property type="match status" value="1"/>
</dbReference>
<evidence type="ECO:0000313" key="2">
    <source>
        <dbReference type="EMBL" id="SMO96643.1"/>
    </source>
</evidence>
<accession>A0A521FKB3</accession>
<protein>
    <submittedName>
        <fullName evidence="2">Thiol-disulfide isomerase or thioredoxin</fullName>
    </submittedName>
</protein>
<dbReference type="Pfam" id="PF17991">
    <property type="entry name" value="Thioredoxin_10"/>
    <property type="match status" value="1"/>
</dbReference>
<dbReference type="Pfam" id="PF00578">
    <property type="entry name" value="AhpC-TSA"/>
    <property type="match status" value="1"/>
</dbReference>
<reference evidence="2 3" key="1">
    <citation type="submission" date="2017-05" db="EMBL/GenBank/DDBJ databases">
        <authorList>
            <person name="Varghese N."/>
            <person name="Submissions S."/>
        </authorList>
    </citation>
    <scope>NUCLEOTIDE SEQUENCE [LARGE SCALE GENOMIC DNA]</scope>
    <source>
        <strain evidence="2 3">DSM 46834</strain>
    </source>
</reference>
<dbReference type="Gene3D" id="3.40.30.10">
    <property type="entry name" value="Glutaredoxin"/>
    <property type="match status" value="1"/>
</dbReference>
<gene>
    <name evidence="2" type="ORF">SAMN06273567_11045</name>
</gene>
<dbReference type="InterPro" id="IPR036249">
    <property type="entry name" value="Thioredoxin-like_sf"/>
</dbReference>
<dbReference type="Proteomes" id="UP000317484">
    <property type="component" value="Unassembled WGS sequence"/>
</dbReference>